<protein>
    <submittedName>
        <fullName evidence="1">Uncharacterized protein</fullName>
    </submittedName>
</protein>
<reference evidence="1 2" key="1">
    <citation type="submission" date="2019-06" db="EMBL/GenBank/DDBJ databases">
        <title>Sequencing the genomes of 1000 actinobacteria strains.</title>
        <authorList>
            <person name="Klenk H.-P."/>
        </authorList>
    </citation>
    <scope>NUCLEOTIDE SEQUENCE [LARGE SCALE GENOMIC DNA]</scope>
    <source>
        <strain evidence="1 2">DSM 45928</strain>
    </source>
</reference>
<dbReference type="AlphaFoldDB" id="A0A543AWQ1"/>
<accession>A0A543AWQ1</accession>
<dbReference type="InParanoid" id="A0A543AWQ1"/>
<sequence>MVKEDPGGDGGYPTPDPSIEYEPVHIDVDSIGGFAQLLQATGQNLGNAVPDITALLKDPGGKYESGTPIGRDIRQERLYAIGLAHSEQMGEMTTLLGNVKSGIDSLGLITARIVAEFGDQDGLNGASVDEVDAVINGNQPSSRPEV</sequence>
<keyword evidence="2" id="KW-1185">Reference proteome</keyword>
<dbReference type="RefSeq" id="WP_142039191.1">
    <property type="nucleotide sequence ID" value="NZ_JBHTGS010000001.1"/>
</dbReference>
<evidence type="ECO:0000313" key="2">
    <source>
        <dbReference type="Proteomes" id="UP000317043"/>
    </source>
</evidence>
<dbReference type="EMBL" id="VFOW01000001">
    <property type="protein sequence ID" value="TQL76979.1"/>
    <property type="molecule type" value="Genomic_DNA"/>
</dbReference>
<organism evidence="1 2">
    <name type="scientific">Stackebrandtia endophytica</name>
    <dbReference type="NCBI Taxonomy" id="1496996"/>
    <lineage>
        <taxon>Bacteria</taxon>
        <taxon>Bacillati</taxon>
        <taxon>Actinomycetota</taxon>
        <taxon>Actinomycetes</taxon>
        <taxon>Glycomycetales</taxon>
        <taxon>Glycomycetaceae</taxon>
        <taxon>Stackebrandtia</taxon>
    </lineage>
</organism>
<dbReference type="OrthoDB" id="9861905at2"/>
<comment type="caution">
    <text evidence="1">The sequence shown here is derived from an EMBL/GenBank/DDBJ whole genome shotgun (WGS) entry which is preliminary data.</text>
</comment>
<evidence type="ECO:0000313" key="1">
    <source>
        <dbReference type="EMBL" id="TQL76979.1"/>
    </source>
</evidence>
<proteinExistence type="predicted"/>
<dbReference type="Proteomes" id="UP000317043">
    <property type="component" value="Unassembled WGS sequence"/>
</dbReference>
<name>A0A543AWQ1_9ACTN</name>
<gene>
    <name evidence="1" type="ORF">FB566_2523</name>
</gene>